<organism evidence="8 9">
    <name type="scientific">Edaphochlamys debaryana</name>
    <dbReference type="NCBI Taxonomy" id="47281"/>
    <lineage>
        <taxon>Eukaryota</taxon>
        <taxon>Viridiplantae</taxon>
        <taxon>Chlorophyta</taxon>
        <taxon>core chlorophytes</taxon>
        <taxon>Chlorophyceae</taxon>
        <taxon>CS clade</taxon>
        <taxon>Chlamydomonadales</taxon>
        <taxon>Chlamydomonadales incertae sedis</taxon>
        <taxon>Edaphochlamys</taxon>
    </lineage>
</organism>
<accession>A0A835XXC2</accession>
<evidence type="ECO:0000256" key="6">
    <source>
        <dbReference type="ARBA" id="ARBA00035023"/>
    </source>
</evidence>
<comment type="caution">
    <text evidence="8">The sequence shown here is derived from an EMBL/GenBank/DDBJ whole genome shotgun (WGS) entry which is preliminary data.</text>
</comment>
<evidence type="ECO:0000313" key="8">
    <source>
        <dbReference type="EMBL" id="KAG2491926.1"/>
    </source>
</evidence>
<evidence type="ECO:0000256" key="1">
    <source>
        <dbReference type="ARBA" id="ARBA00001954"/>
    </source>
</evidence>
<dbReference type="AlphaFoldDB" id="A0A835XXC2"/>
<sequence length="358" mass="38098">MALTSTSAPARLCPLARPRSVMTAAAAAAASAGPASRLQALPAELVMELPKGCKVPPATLPLLHQVLDLYAQRTPRLGAVVDKVTRPGWPGVGTLGHDHFAFRTFGVPGLGISSLERVLVPLGYARVDDDPPLAFPNKRLVATWFTPADPAARAVLPRIFVSEIQVEKLSPPAQAAIREVTAWAAAASPEAVLVQVMSSLATGSAPWPRPSLDAYEALLAESEYAAWVMVHGYSLNHTALALHRLPPAGTGADIADFVARLQAVGLDMNAEGGFVKVSPDKHLLQCAVVADRMPLTFACGKTRQVAAAYVEFVQRLRLPQFAALRPEEVREEHLREGFEVGNADRIFHSTTLAAAGRG</sequence>
<dbReference type="Pfam" id="PF07063">
    <property type="entry name" value="HGLS"/>
    <property type="match status" value="1"/>
</dbReference>
<dbReference type="GO" id="GO:0051213">
    <property type="term" value="F:dioxygenase activity"/>
    <property type="evidence" value="ECO:0007669"/>
    <property type="project" value="UniProtKB-KW"/>
</dbReference>
<name>A0A835XXC2_9CHLO</name>
<evidence type="ECO:0000313" key="9">
    <source>
        <dbReference type="Proteomes" id="UP000612055"/>
    </source>
</evidence>
<keyword evidence="9" id="KW-1185">Reference proteome</keyword>
<comment type="cofactor">
    <cofactor evidence="1">
        <name>Fe(2+)</name>
        <dbReference type="ChEBI" id="CHEBI:29033"/>
    </cofactor>
</comment>
<reference evidence="8" key="1">
    <citation type="journal article" date="2020" name="bioRxiv">
        <title>Comparative genomics of Chlamydomonas.</title>
        <authorList>
            <person name="Craig R.J."/>
            <person name="Hasan A.R."/>
            <person name="Ness R.W."/>
            <person name="Keightley P.D."/>
        </authorList>
    </citation>
    <scope>NUCLEOTIDE SEQUENCE</scope>
    <source>
        <strain evidence="8">CCAP 11/70</strain>
    </source>
</reference>
<evidence type="ECO:0000256" key="7">
    <source>
        <dbReference type="ARBA" id="ARBA00035045"/>
    </source>
</evidence>
<evidence type="ECO:0000256" key="3">
    <source>
        <dbReference type="ARBA" id="ARBA00023002"/>
    </source>
</evidence>
<dbReference type="OrthoDB" id="1908993at2759"/>
<dbReference type="CDD" id="cd16350">
    <property type="entry name" value="VOC_like"/>
    <property type="match status" value="1"/>
</dbReference>
<dbReference type="PANTHER" id="PTHR31136">
    <property type="entry name" value="DUF1338 DOMAIN-CONTAINING PROTEIN"/>
    <property type="match status" value="1"/>
</dbReference>
<gene>
    <name evidence="8" type="ORF">HYH03_009661</name>
</gene>
<evidence type="ECO:0000256" key="5">
    <source>
        <dbReference type="ARBA" id="ARBA00035013"/>
    </source>
</evidence>
<protein>
    <recommendedName>
        <fullName evidence="6">2-oxoadipate dioxygenase/decarboxylase</fullName>
        <ecNumber evidence="6">1.13.11.93</ecNumber>
    </recommendedName>
    <alternativeName>
        <fullName evidence="7">2-hydroxyglutarate synthase</fullName>
    </alternativeName>
</protein>
<evidence type="ECO:0000256" key="2">
    <source>
        <dbReference type="ARBA" id="ARBA00022964"/>
    </source>
</evidence>
<dbReference type="Gene3D" id="3.10.180.50">
    <property type="match status" value="1"/>
</dbReference>
<dbReference type="InterPro" id="IPR009770">
    <property type="entry name" value="HGLS"/>
</dbReference>
<dbReference type="EMBL" id="JAEHOE010000048">
    <property type="protein sequence ID" value="KAG2491926.1"/>
    <property type="molecule type" value="Genomic_DNA"/>
</dbReference>
<comment type="similarity">
    <text evidence="5">Belongs to the 2-oxoadipate dioxygenase/decarboxylase family.</text>
</comment>
<keyword evidence="2" id="KW-0223">Dioxygenase</keyword>
<dbReference type="EC" id="1.13.11.93" evidence="6"/>
<dbReference type="Proteomes" id="UP000612055">
    <property type="component" value="Unassembled WGS sequence"/>
</dbReference>
<keyword evidence="4" id="KW-0408">Iron</keyword>
<dbReference type="PANTHER" id="PTHR31136:SF5">
    <property type="entry name" value="2-OXOADIPATE DIOXYGENASE_DECARBOXYLASE, CHLOROPLASTIC"/>
    <property type="match status" value="1"/>
</dbReference>
<dbReference type="SMART" id="SM01150">
    <property type="entry name" value="DUF1338"/>
    <property type="match status" value="1"/>
</dbReference>
<proteinExistence type="inferred from homology"/>
<evidence type="ECO:0000256" key="4">
    <source>
        <dbReference type="ARBA" id="ARBA00023004"/>
    </source>
</evidence>
<keyword evidence="3" id="KW-0560">Oxidoreductase</keyword>